<organism evidence="3 4">
    <name type="scientific">Thermogemmatispora tikiterensis</name>
    <dbReference type="NCBI Taxonomy" id="1825093"/>
    <lineage>
        <taxon>Bacteria</taxon>
        <taxon>Bacillati</taxon>
        <taxon>Chloroflexota</taxon>
        <taxon>Ktedonobacteria</taxon>
        <taxon>Thermogemmatisporales</taxon>
        <taxon>Thermogemmatisporaceae</taxon>
        <taxon>Thermogemmatispora</taxon>
    </lineage>
</organism>
<proteinExistence type="predicted"/>
<dbReference type="Proteomes" id="UP000248706">
    <property type="component" value="Unassembled WGS sequence"/>
</dbReference>
<protein>
    <recommendedName>
        <fullName evidence="2">Methyltransferase type 11 domain-containing protein</fullName>
    </recommendedName>
</protein>
<accession>A0A328VRU6</accession>
<gene>
    <name evidence="3" type="ORF">A4R35_14835</name>
</gene>
<dbReference type="RefSeq" id="WP_189361849.1">
    <property type="nucleotide sequence ID" value="NZ_MCIF01000002.1"/>
</dbReference>
<evidence type="ECO:0000259" key="2">
    <source>
        <dbReference type="Pfam" id="PF08241"/>
    </source>
</evidence>
<keyword evidence="4" id="KW-1185">Reference proteome</keyword>
<evidence type="ECO:0000313" key="3">
    <source>
        <dbReference type="EMBL" id="RAQ96815.1"/>
    </source>
</evidence>
<dbReference type="PANTHER" id="PTHR43591">
    <property type="entry name" value="METHYLTRANSFERASE"/>
    <property type="match status" value="1"/>
</dbReference>
<evidence type="ECO:0000256" key="1">
    <source>
        <dbReference type="SAM" id="MobiDB-lite"/>
    </source>
</evidence>
<dbReference type="AlphaFoldDB" id="A0A328VRU6"/>
<dbReference type="GO" id="GO:0008757">
    <property type="term" value="F:S-adenosylmethionine-dependent methyltransferase activity"/>
    <property type="evidence" value="ECO:0007669"/>
    <property type="project" value="InterPro"/>
</dbReference>
<sequence length="246" mass="26613">MHSSRWQSQLTVARCDYVEAAVARLYGGPALGQEEILIVGCGQGQLCEELARRGAIILGLDDSPLVLEQTQRHARERVLGHVITYLSGQAEALPFASGSFSMVVCLQELAQVRDLRAAIAEMARVLAPGGLLVFEALNGSWPSRLLLSWLGERLPLALGLEGAARPRSLIRPRELAFLLTAYGLQPAEIAGLPPGGPTNGGFLWSLCRLTRLHYLGYAVRLPASQQGSPLRSEPRRRASQGSKRTG</sequence>
<dbReference type="EMBL" id="MCIF01000002">
    <property type="protein sequence ID" value="RAQ96815.1"/>
    <property type="molecule type" value="Genomic_DNA"/>
</dbReference>
<name>A0A328VRU6_9CHLR</name>
<dbReference type="Pfam" id="PF08241">
    <property type="entry name" value="Methyltransf_11"/>
    <property type="match status" value="1"/>
</dbReference>
<dbReference type="InterPro" id="IPR029063">
    <property type="entry name" value="SAM-dependent_MTases_sf"/>
</dbReference>
<feature type="region of interest" description="Disordered" evidence="1">
    <location>
        <begin position="225"/>
        <end position="246"/>
    </location>
</feature>
<dbReference type="InterPro" id="IPR013216">
    <property type="entry name" value="Methyltransf_11"/>
</dbReference>
<feature type="domain" description="Methyltransferase type 11" evidence="2">
    <location>
        <begin position="39"/>
        <end position="134"/>
    </location>
</feature>
<reference evidence="3 4" key="1">
    <citation type="submission" date="2016-08" db="EMBL/GenBank/DDBJ databases">
        <title>Analysis of Carbohydrate Active Enzymes in Thermogemmatispora T81 Reveals Carbohydrate Degradation Ability.</title>
        <authorList>
            <person name="Tomazini A."/>
            <person name="Lal S."/>
            <person name="Stott M."/>
            <person name="Henrissat B."/>
            <person name="Polikarpov I."/>
            <person name="Sparling R."/>
            <person name="Levin D.B."/>
        </authorList>
    </citation>
    <scope>NUCLEOTIDE SEQUENCE [LARGE SCALE GENOMIC DNA]</scope>
    <source>
        <strain evidence="3 4">T81</strain>
    </source>
</reference>
<dbReference type="CDD" id="cd02440">
    <property type="entry name" value="AdoMet_MTases"/>
    <property type="match status" value="1"/>
</dbReference>
<comment type="caution">
    <text evidence="3">The sequence shown here is derived from an EMBL/GenBank/DDBJ whole genome shotgun (WGS) entry which is preliminary data.</text>
</comment>
<dbReference type="SUPFAM" id="SSF53335">
    <property type="entry name" value="S-adenosyl-L-methionine-dependent methyltransferases"/>
    <property type="match status" value="1"/>
</dbReference>
<dbReference type="Gene3D" id="3.40.50.150">
    <property type="entry name" value="Vaccinia Virus protein VP39"/>
    <property type="match status" value="1"/>
</dbReference>
<evidence type="ECO:0000313" key="4">
    <source>
        <dbReference type="Proteomes" id="UP000248706"/>
    </source>
</evidence>